<evidence type="ECO:0000256" key="9">
    <source>
        <dbReference type="ARBA" id="ARBA00022960"/>
    </source>
</evidence>
<dbReference type="SUPFAM" id="SSF69189">
    <property type="entry name" value="Penicillin-binding protein associated domain"/>
    <property type="match status" value="1"/>
</dbReference>
<accession>A0A198GTB3</accession>
<comment type="caution">
    <text evidence="16">The sequence shown here is derived from an EMBL/GenBank/DDBJ whole genome shotgun (WGS) entry which is preliminary data.</text>
</comment>
<name>A0A198GTB3_9GAMM</name>
<dbReference type="PANTHER" id="PTHR21581">
    <property type="entry name" value="D-ALANYL-D-ALANINE CARBOXYPEPTIDASE"/>
    <property type="match status" value="1"/>
</dbReference>
<evidence type="ECO:0000256" key="7">
    <source>
        <dbReference type="ARBA" id="ARBA00022729"/>
    </source>
</evidence>
<evidence type="ECO:0000256" key="12">
    <source>
        <dbReference type="ARBA" id="ARBA00034000"/>
    </source>
</evidence>
<dbReference type="GO" id="GO:0006508">
    <property type="term" value="P:proteolysis"/>
    <property type="evidence" value="ECO:0007669"/>
    <property type="project" value="UniProtKB-KW"/>
</dbReference>
<dbReference type="InterPro" id="IPR012907">
    <property type="entry name" value="Peptidase_S11_C"/>
</dbReference>
<comment type="pathway">
    <text evidence="2">Cell wall biogenesis; peptidoglycan biosynthesis.</text>
</comment>
<reference evidence="16 17" key="1">
    <citation type="submission" date="2016-04" db="EMBL/GenBank/DDBJ databases">
        <title>ATOL: Assembling a taxonomically balanced genome-scale reconstruction of the evolutionary history of the Enterobacteriaceae.</title>
        <authorList>
            <person name="Plunkett G.III."/>
            <person name="Neeno-Eckwall E.C."/>
            <person name="Glasner J.D."/>
            <person name="Perna N.T."/>
        </authorList>
    </citation>
    <scope>NUCLEOTIDE SEQUENCE [LARGE SCALE GENOMIC DNA]</scope>
    <source>
        <strain evidence="16 17">ATCC 19692</strain>
    </source>
</reference>
<dbReference type="RefSeq" id="WP_066745114.1">
    <property type="nucleotide sequence ID" value="NZ_LXEN01000001.1"/>
</dbReference>
<dbReference type="PRINTS" id="PR00725">
    <property type="entry name" value="DADACBPTASE1"/>
</dbReference>
<dbReference type="InterPro" id="IPR001967">
    <property type="entry name" value="Peptidase_S11_N"/>
</dbReference>
<dbReference type="Proteomes" id="UP000094023">
    <property type="component" value="Unassembled WGS sequence"/>
</dbReference>
<evidence type="ECO:0000256" key="5">
    <source>
        <dbReference type="ARBA" id="ARBA00022645"/>
    </source>
</evidence>
<dbReference type="SMART" id="SM00936">
    <property type="entry name" value="PBP5_C"/>
    <property type="match status" value="1"/>
</dbReference>
<dbReference type="PANTHER" id="PTHR21581:SF6">
    <property type="entry name" value="TRAFFICKING PROTEIN PARTICLE COMPLEX SUBUNIT 12"/>
    <property type="match status" value="1"/>
</dbReference>
<evidence type="ECO:0000256" key="6">
    <source>
        <dbReference type="ARBA" id="ARBA00022670"/>
    </source>
</evidence>
<protein>
    <recommendedName>
        <fullName evidence="4">serine-type D-Ala-D-Ala carboxypeptidase</fullName>
        <ecNumber evidence="4">3.4.16.4</ecNumber>
    </recommendedName>
</protein>
<keyword evidence="6" id="KW-0645">Protease</keyword>
<keyword evidence="10" id="KW-0573">Peptidoglycan synthesis</keyword>
<dbReference type="STRING" id="1354337.M983_0020"/>
<gene>
    <name evidence="16" type="ORF">M983_0020</name>
</gene>
<organism evidence="16 17">
    <name type="scientific">Proteus myxofaciens ATCC 19692</name>
    <dbReference type="NCBI Taxonomy" id="1354337"/>
    <lineage>
        <taxon>Bacteria</taxon>
        <taxon>Pseudomonadati</taxon>
        <taxon>Pseudomonadota</taxon>
        <taxon>Gammaproteobacteria</taxon>
        <taxon>Enterobacterales</taxon>
        <taxon>Morganellaceae</taxon>
        <taxon>Proteus</taxon>
    </lineage>
</organism>
<sequence>MNKKIIASIATIPLISLLTVTQLYANEEKPIISAGSWVLMSYETGEVLVEQEGEKQIEPASLAKLMTSYLIAKSTSLDYIKNEDEVIIDKEAWAYANPILNGSPLMFLKADERVDISSLKKGLVIQSANDAAIALAKYMASSQEAFVEQMNKTAKDIGMVNTHFQNVHGLNTDNQYTSALDMARLVRQFIKDSPSDYQLYKESTFSHNGIKQYNRNKLLYQSKLDVDGLMTGTTSYNKYHIVSSAINNGIRYIAVVLDADSSATRFNEADKLLAWGFDNYAVYKPDITNTLPVRIWYGNKSELQVTYPEGTAIDIRTKDIDKIKINPVFNDNYISAPIKKGDVVGYTEFLVGDKQIATRELVATEDIDKGNIFENIWDFILQMIDKVIEDIKAMIKS</sequence>
<comment type="function">
    <text evidence="1">Removes C-terminal D-alanyl residues from sugar-peptide cell wall precursors.</text>
</comment>
<keyword evidence="7" id="KW-0732">Signal</keyword>
<dbReference type="GO" id="GO:0009252">
    <property type="term" value="P:peptidoglycan biosynthetic process"/>
    <property type="evidence" value="ECO:0007669"/>
    <property type="project" value="UniProtKB-UniPathway"/>
</dbReference>
<dbReference type="InterPro" id="IPR012338">
    <property type="entry name" value="Beta-lactam/transpept-like"/>
</dbReference>
<feature type="domain" description="Peptidase S11 D-Ala-D-Ala carboxypeptidase A C-terminal" evidence="15">
    <location>
        <begin position="277"/>
        <end position="369"/>
    </location>
</feature>
<evidence type="ECO:0000256" key="13">
    <source>
        <dbReference type="PIRSR" id="PIRSR618044-1"/>
    </source>
</evidence>
<evidence type="ECO:0000256" key="8">
    <source>
        <dbReference type="ARBA" id="ARBA00022801"/>
    </source>
</evidence>
<dbReference type="GO" id="GO:0009002">
    <property type="term" value="F:serine-type D-Ala-D-Ala carboxypeptidase activity"/>
    <property type="evidence" value="ECO:0007669"/>
    <property type="project" value="UniProtKB-EC"/>
</dbReference>
<dbReference type="SUPFAM" id="SSF56601">
    <property type="entry name" value="beta-lactamase/transpeptidase-like"/>
    <property type="match status" value="1"/>
</dbReference>
<keyword evidence="8 16" id="KW-0378">Hydrolase</keyword>
<proteinExistence type="inferred from homology"/>
<dbReference type="UniPathway" id="UPA00219"/>
<dbReference type="Gene3D" id="2.60.410.10">
    <property type="entry name" value="D-Ala-D-Ala carboxypeptidase, C-terminal domain"/>
    <property type="match status" value="1"/>
</dbReference>
<keyword evidence="9" id="KW-0133">Cell shape</keyword>
<evidence type="ECO:0000259" key="15">
    <source>
        <dbReference type="SMART" id="SM00936"/>
    </source>
</evidence>
<dbReference type="Pfam" id="PF07943">
    <property type="entry name" value="PBP5_C"/>
    <property type="match status" value="1"/>
</dbReference>
<keyword evidence="5 16" id="KW-0121">Carboxypeptidase</keyword>
<dbReference type="EC" id="3.4.16.4" evidence="4"/>
<keyword evidence="17" id="KW-1185">Reference proteome</keyword>
<dbReference type="InterPro" id="IPR018044">
    <property type="entry name" value="Peptidase_S11"/>
</dbReference>
<dbReference type="OrthoDB" id="9795979at2"/>
<comment type="catalytic activity">
    <reaction evidence="12">
        <text>Preferential cleavage: (Ac)2-L-Lys-D-Ala-|-D-Ala. Also transpeptidation of peptidyl-alanyl moieties that are N-acyl substituents of D-alanine.</text>
        <dbReference type="EC" id="3.4.16.4"/>
    </reaction>
</comment>
<keyword evidence="11" id="KW-0961">Cell wall biogenesis/degradation</keyword>
<dbReference type="GO" id="GO:0071555">
    <property type="term" value="P:cell wall organization"/>
    <property type="evidence" value="ECO:0007669"/>
    <property type="project" value="UniProtKB-KW"/>
</dbReference>
<evidence type="ECO:0000313" key="16">
    <source>
        <dbReference type="EMBL" id="OAT39476.1"/>
    </source>
</evidence>
<evidence type="ECO:0000256" key="11">
    <source>
        <dbReference type="ARBA" id="ARBA00023316"/>
    </source>
</evidence>
<feature type="active site" description="Acyl-ester intermediate" evidence="13">
    <location>
        <position position="64"/>
    </location>
</feature>
<evidence type="ECO:0000256" key="2">
    <source>
        <dbReference type="ARBA" id="ARBA00004752"/>
    </source>
</evidence>
<evidence type="ECO:0000313" key="17">
    <source>
        <dbReference type="Proteomes" id="UP000094023"/>
    </source>
</evidence>
<evidence type="ECO:0000256" key="10">
    <source>
        <dbReference type="ARBA" id="ARBA00022984"/>
    </source>
</evidence>
<dbReference type="InterPro" id="IPR037167">
    <property type="entry name" value="Peptidase_S11_C_sf"/>
</dbReference>
<dbReference type="InterPro" id="IPR015956">
    <property type="entry name" value="Peniciliin-bd_prot_C_sf"/>
</dbReference>
<evidence type="ECO:0000256" key="1">
    <source>
        <dbReference type="ARBA" id="ARBA00003217"/>
    </source>
</evidence>
<evidence type="ECO:0000256" key="14">
    <source>
        <dbReference type="RuleBase" id="RU004016"/>
    </source>
</evidence>
<evidence type="ECO:0000256" key="3">
    <source>
        <dbReference type="ARBA" id="ARBA00007164"/>
    </source>
</evidence>
<evidence type="ECO:0000256" key="4">
    <source>
        <dbReference type="ARBA" id="ARBA00012448"/>
    </source>
</evidence>
<feature type="active site" evidence="13">
    <location>
        <position position="127"/>
    </location>
</feature>
<dbReference type="GO" id="GO:0008360">
    <property type="term" value="P:regulation of cell shape"/>
    <property type="evidence" value="ECO:0007669"/>
    <property type="project" value="UniProtKB-KW"/>
</dbReference>
<dbReference type="EMBL" id="LXEN01000001">
    <property type="protein sequence ID" value="OAT39476.1"/>
    <property type="molecule type" value="Genomic_DNA"/>
</dbReference>
<feature type="active site" description="Acyl-ester intermediate" evidence="13">
    <location>
        <position position="61"/>
    </location>
</feature>
<dbReference type="AlphaFoldDB" id="A0A198GTB3"/>
<dbReference type="Gene3D" id="3.40.710.10">
    <property type="entry name" value="DD-peptidase/beta-lactamase superfamily"/>
    <property type="match status" value="1"/>
</dbReference>
<dbReference type="Pfam" id="PF00768">
    <property type="entry name" value="Peptidase_S11"/>
    <property type="match status" value="1"/>
</dbReference>
<comment type="similarity">
    <text evidence="3 14">Belongs to the peptidase S11 family.</text>
</comment>